<proteinExistence type="predicted"/>
<evidence type="ECO:0000313" key="3">
    <source>
        <dbReference type="Proteomes" id="UP000009027"/>
    </source>
</evidence>
<gene>
    <name evidence="2" type="ORF">TvY486_0010040</name>
</gene>
<feature type="region of interest" description="Disordered" evidence="1">
    <location>
        <begin position="149"/>
        <end position="288"/>
    </location>
</feature>
<accession>F9WLD6</accession>
<evidence type="ECO:0000313" key="2">
    <source>
        <dbReference type="EMBL" id="CCD18327.1"/>
    </source>
</evidence>
<feature type="compositionally biased region" description="Basic residues" evidence="1">
    <location>
        <begin position="269"/>
        <end position="286"/>
    </location>
</feature>
<sequence length="544" mass="60486">MKRPAFGVPSPFMNCFAYLRALSGPAHIHRRALMAVPFLPARGASVFSEAPLAPLGKTQRPAPPARVGASCPYHFQAHTHLLRHTHVGHRHTPWAAHGHNRAAVARRRARVRKGRATRASLPLRRVRRRVALAAQLPLEMVRIGSLFANPVTTHTGPQSVLRDVPSHASRCPRATSTTRVAKHSHGNVNSRRARALAGRSARAPSRRPPESRTRQSRLDERPAGPPHCVGAVPLPTLGTAAPVHTTKEMERSATRTQPQTAWTCSKAGRERRHTPSCGKRQHTRATRRMDERVRQRLCQRAVSVICSHSRARRRLLLLAGTTTKAYPAQLGTQEGDAGKRSAVQTHRWLTPHSQMGSFRAPRVTPTPHTRRMERRCHMAAVMQGAAPALKELFRWEAAVRSGAKECRIRGKQSTENTRAEADARKNFSSFWYLEGQWRARGVMGKSLTIEGSLQLAVAMGDIACLNNCISAALISCTRRAQGRAVPNSLPSPTLLRQMLRCTPPSLWKQRTNKRHVFTNLPLVLPHLRVPELVLVHVVRFLVHP</sequence>
<feature type="compositionally biased region" description="Basic and acidic residues" evidence="1">
    <location>
        <begin position="207"/>
        <end position="222"/>
    </location>
</feature>
<dbReference type="EMBL" id="CAEX01000903">
    <property type="protein sequence ID" value="CCD18327.1"/>
    <property type="molecule type" value="Genomic_DNA"/>
</dbReference>
<feature type="compositionally biased region" description="Polar residues" evidence="1">
    <location>
        <begin position="254"/>
        <end position="263"/>
    </location>
</feature>
<name>F9WLD6_TRYVY</name>
<organism evidence="2 3">
    <name type="scientific">Trypanosoma vivax (strain Y486)</name>
    <dbReference type="NCBI Taxonomy" id="1055687"/>
    <lineage>
        <taxon>Eukaryota</taxon>
        <taxon>Discoba</taxon>
        <taxon>Euglenozoa</taxon>
        <taxon>Kinetoplastea</taxon>
        <taxon>Metakinetoplastina</taxon>
        <taxon>Trypanosomatida</taxon>
        <taxon>Trypanosomatidae</taxon>
        <taxon>Trypanosoma</taxon>
        <taxon>Duttonella</taxon>
    </lineage>
</organism>
<evidence type="ECO:0000256" key="1">
    <source>
        <dbReference type="SAM" id="MobiDB-lite"/>
    </source>
</evidence>
<reference evidence="2 3" key="1">
    <citation type="journal article" date="2012" name="Proc. Natl. Acad. Sci. U.S.A.">
        <title>Antigenic diversity is generated by distinct evolutionary mechanisms in African trypanosome species.</title>
        <authorList>
            <person name="Jackson A.P."/>
            <person name="Berry A."/>
            <person name="Aslett M."/>
            <person name="Allison H.C."/>
            <person name="Burton P."/>
            <person name="Vavrova-Anderson J."/>
            <person name="Brown R."/>
            <person name="Browne H."/>
            <person name="Corton N."/>
            <person name="Hauser H."/>
            <person name="Gamble J."/>
            <person name="Gilderthorp R."/>
            <person name="Marcello L."/>
            <person name="McQuillan J."/>
            <person name="Otto T.D."/>
            <person name="Quail M.A."/>
            <person name="Sanders M.J."/>
            <person name="van Tonder A."/>
            <person name="Ginger M.L."/>
            <person name="Field M.C."/>
            <person name="Barry J.D."/>
            <person name="Hertz-Fowler C."/>
            <person name="Berriman M."/>
        </authorList>
    </citation>
    <scope>NUCLEOTIDE SEQUENCE</scope>
    <source>
        <strain evidence="2 3">Y486</strain>
    </source>
</reference>
<dbReference type="AlphaFoldDB" id="F9WLD6"/>
<keyword evidence="3" id="KW-1185">Reference proteome</keyword>
<dbReference type="Proteomes" id="UP000009027">
    <property type="component" value="Unassembled WGS sequence"/>
</dbReference>
<protein>
    <submittedName>
        <fullName evidence="2">Uncharacterized protein</fullName>
    </submittedName>
</protein>